<reference evidence="4" key="1">
    <citation type="submission" date="2022-11" db="EMBL/GenBank/DDBJ databases">
        <authorList>
            <person name="Kikuchi T."/>
        </authorList>
    </citation>
    <scope>NUCLEOTIDE SEQUENCE</scope>
    <source>
        <strain evidence="4">PS1010</strain>
    </source>
</reference>
<evidence type="ECO:0000256" key="2">
    <source>
        <dbReference type="ARBA" id="ARBA00023002"/>
    </source>
</evidence>
<dbReference type="Gene3D" id="3.40.50.720">
    <property type="entry name" value="NAD(P)-binding Rossmann-like Domain"/>
    <property type="match status" value="1"/>
</dbReference>
<dbReference type="PRINTS" id="PR00080">
    <property type="entry name" value="SDRFAMILY"/>
</dbReference>
<dbReference type="Proteomes" id="UP001152747">
    <property type="component" value="Unassembled WGS sequence"/>
</dbReference>
<sequence>MSENAELKVIHEPRSVLVTGTNRGIGLGFVKKLTEFPNIRHIFAACRDPENAQELKKIADPRIQIIQLDVTNDVSIDSAVDNISKIVGSDGLTMLVNNAGILIPYEFTSEVSREKIIEQYNLNSASPLIMIQKFLPLLEKSANLENGDQLSTSRAAIVNISSTSGSIQMIDGSFNGPLVLYRMSKSAMNSFAKSFSIEMRKTNILIASFCPGWVQTDMGGGNAELSVETACNILVPNALRLDAGNHGQFIDRHLKVIPH</sequence>
<name>A0A9P1IS87_9PELO</name>
<dbReference type="PRINTS" id="PR00081">
    <property type="entry name" value="GDHRDH"/>
</dbReference>
<dbReference type="PANTHER" id="PTHR43544">
    <property type="entry name" value="SHORT-CHAIN DEHYDROGENASE/REDUCTASE"/>
    <property type="match status" value="1"/>
</dbReference>
<evidence type="ECO:0000256" key="3">
    <source>
        <dbReference type="RuleBase" id="RU000363"/>
    </source>
</evidence>
<organism evidence="4 5">
    <name type="scientific">Caenorhabditis angaria</name>
    <dbReference type="NCBI Taxonomy" id="860376"/>
    <lineage>
        <taxon>Eukaryota</taxon>
        <taxon>Metazoa</taxon>
        <taxon>Ecdysozoa</taxon>
        <taxon>Nematoda</taxon>
        <taxon>Chromadorea</taxon>
        <taxon>Rhabditida</taxon>
        <taxon>Rhabditina</taxon>
        <taxon>Rhabditomorpha</taxon>
        <taxon>Rhabditoidea</taxon>
        <taxon>Rhabditidae</taxon>
        <taxon>Peloderinae</taxon>
        <taxon>Caenorhabditis</taxon>
    </lineage>
</organism>
<dbReference type="Pfam" id="PF00106">
    <property type="entry name" value="adh_short"/>
    <property type="match status" value="1"/>
</dbReference>
<dbReference type="EMBL" id="CANHGI010000004">
    <property type="protein sequence ID" value="CAI5448423.1"/>
    <property type="molecule type" value="Genomic_DNA"/>
</dbReference>
<comment type="similarity">
    <text evidence="3">Belongs to the short-chain dehydrogenases/reductases (SDR) family.</text>
</comment>
<dbReference type="InterPro" id="IPR051468">
    <property type="entry name" value="Fungal_SecMetab_SDRs"/>
</dbReference>
<keyword evidence="2" id="KW-0560">Oxidoreductase</keyword>
<accession>A0A9P1IS87</accession>
<evidence type="ECO:0000256" key="1">
    <source>
        <dbReference type="ARBA" id="ARBA00022857"/>
    </source>
</evidence>
<keyword evidence="5" id="KW-1185">Reference proteome</keyword>
<dbReference type="AlphaFoldDB" id="A0A9P1IS87"/>
<dbReference type="PANTHER" id="PTHR43544:SF7">
    <property type="entry name" value="NADB-LER2"/>
    <property type="match status" value="1"/>
</dbReference>
<dbReference type="GO" id="GO:0016491">
    <property type="term" value="F:oxidoreductase activity"/>
    <property type="evidence" value="ECO:0007669"/>
    <property type="project" value="UniProtKB-KW"/>
</dbReference>
<evidence type="ECO:0000313" key="4">
    <source>
        <dbReference type="EMBL" id="CAI5448423.1"/>
    </source>
</evidence>
<proteinExistence type="inferred from homology"/>
<dbReference type="CDD" id="cd05325">
    <property type="entry name" value="carb_red_sniffer_like_SDR_c"/>
    <property type="match status" value="1"/>
</dbReference>
<comment type="caution">
    <text evidence="4">The sequence shown here is derived from an EMBL/GenBank/DDBJ whole genome shotgun (WGS) entry which is preliminary data.</text>
</comment>
<evidence type="ECO:0000313" key="5">
    <source>
        <dbReference type="Proteomes" id="UP001152747"/>
    </source>
</evidence>
<keyword evidence="1" id="KW-0521">NADP</keyword>
<dbReference type="GO" id="GO:0005737">
    <property type="term" value="C:cytoplasm"/>
    <property type="evidence" value="ECO:0007669"/>
    <property type="project" value="TreeGrafter"/>
</dbReference>
<dbReference type="InterPro" id="IPR002347">
    <property type="entry name" value="SDR_fam"/>
</dbReference>
<dbReference type="OrthoDB" id="7289984at2759"/>
<dbReference type="InterPro" id="IPR036291">
    <property type="entry name" value="NAD(P)-bd_dom_sf"/>
</dbReference>
<gene>
    <name evidence="4" type="ORF">CAMP_LOCUS11060</name>
</gene>
<protein>
    <submittedName>
        <fullName evidence="4">Uncharacterized protein</fullName>
    </submittedName>
</protein>
<dbReference type="SUPFAM" id="SSF51735">
    <property type="entry name" value="NAD(P)-binding Rossmann-fold domains"/>
    <property type="match status" value="1"/>
</dbReference>